<keyword evidence="4" id="KW-1185">Reference proteome</keyword>
<sequence>MKHLSKVLLLLATVLVVINLSIDSVEGGRVLMMKEDVNLYLKSSLQRGGNNPPSPDPTNPASINGKKFAGGPTKSVHRHKPCALTQPNGSVLA</sequence>
<evidence type="ECO:0000313" key="3">
    <source>
        <dbReference type="EMBL" id="PON95064.1"/>
    </source>
</evidence>
<organism evidence="3 4">
    <name type="scientific">Trema orientale</name>
    <name type="common">Charcoal tree</name>
    <name type="synonym">Celtis orientalis</name>
    <dbReference type="NCBI Taxonomy" id="63057"/>
    <lineage>
        <taxon>Eukaryota</taxon>
        <taxon>Viridiplantae</taxon>
        <taxon>Streptophyta</taxon>
        <taxon>Embryophyta</taxon>
        <taxon>Tracheophyta</taxon>
        <taxon>Spermatophyta</taxon>
        <taxon>Magnoliopsida</taxon>
        <taxon>eudicotyledons</taxon>
        <taxon>Gunneridae</taxon>
        <taxon>Pentapetalae</taxon>
        <taxon>rosids</taxon>
        <taxon>fabids</taxon>
        <taxon>Rosales</taxon>
        <taxon>Cannabaceae</taxon>
        <taxon>Trema</taxon>
    </lineage>
</organism>
<dbReference type="AlphaFoldDB" id="A0A2P5FBA8"/>
<feature type="chain" id="PRO_5015195304" description="Transmembrane protein" evidence="2">
    <location>
        <begin position="28"/>
        <end position="93"/>
    </location>
</feature>
<gene>
    <name evidence="3" type="ORF">TorRG33x02_092630</name>
</gene>
<dbReference type="InParanoid" id="A0A2P5FBA8"/>
<feature type="signal peptide" evidence="2">
    <location>
        <begin position="1"/>
        <end position="27"/>
    </location>
</feature>
<keyword evidence="2" id="KW-0732">Signal</keyword>
<reference evidence="4" key="1">
    <citation type="submission" date="2016-06" db="EMBL/GenBank/DDBJ databases">
        <title>Parallel loss of symbiosis genes in relatives of nitrogen-fixing non-legume Parasponia.</title>
        <authorList>
            <person name="Van Velzen R."/>
            <person name="Holmer R."/>
            <person name="Bu F."/>
            <person name="Rutten L."/>
            <person name="Van Zeijl A."/>
            <person name="Liu W."/>
            <person name="Santuari L."/>
            <person name="Cao Q."/>
            <person name="Sharma T."/>
            <person name="Shen D."/>
            <person name="Roswanjaya Y."/>
            <person name="Wardhani T."/>
            <person name="Kalhor M.S."/>
            <person name="Jansen J."/>
            <person name="Van den Hoogen J."/>
            <person name="Gungor B."/>
            <person name="Hartog M."/>
            <person name="Hontelez J."/>
            <person name="Verver J."/>
            <person name="Yang W.-C."/>
            <person name="Schijlen E."/>
            <person name="Repin R."/>
            <person name="Schilthuizen M."/>
            <person name="Schranz E."/>
            <person name="Heidstra R."/>
            <person name="Miyata K."/>
            <person name="Fedorova E."/>
            <person name="Kohlen W."/>
            <person name="Bisseling T."/>
            <person name="Smit S."/>
            <person name="Geurts R."/>
        </authorList>
    </citation>
    <scope>NUCLEOTIDE SEQUENCE [LARGE SCALE GENOMIC DNA]</scope>
    <source>
        <strain evidence="4">cv. RG33-2</strain>
    </source>
</reference>
<dbReference type="Proteomes" id="UP000237000">
    <property type="component" value="Unassembled WGS sequence"/>
</dbReference>
<proteinExistence type="predicted"/>
<accession>A0A2P5FBA8</accession>
<evidence type="ECO:0000313" key="4">
    <source>
        <dbReference type="Proteomes" id="UP000237000"/>
    </source>
</evidence>
<feature type="region of interest" description="Disordered" evidence="1">
    <location>
        <begin position="44"/>
        <end position="93"/>
    </location>
</feature>
<comment type="caution">
    <text evidence="3">The sequence shown here is derived from an EMBL/GenBank/DDBJ whole genome shotgun (WGS) entry which is preliminary data.</text>
</comment>
<evidence type="ECO:0000256" key="2">
    <source>
        <dbReference type="SAM" id="SignalP"/>
    </source>
</evidence>
<evidence type="ECO:0000256" key="1">
    <source>
        <dbReference type="SAM" id="MobiDB-lite"/>
    </source>
</evidence>
<name>A0A2P5FBA8_TREOI</name>
<protein>
    <recommendedName>
        <fullName evidence="5">Transmembrane protein</fullName>
    </recommendedName>
</protein>
<evidence type="ECO:0008006" key="5">
    <source>
        <dbReference type="Google" id="ProtNLM"/>
    </source>
</evidence>
<dbReference type="EMBL" id="JXTC01000047">
    <property type="protein sequence ID" value="PON95064.1"/>
    <property type="molecule type" value="Genomic_DNA"/>
</dbReference>